<feature type="domain" description="AAA+ ATPase" evidence="4">
    <location>
        <begin position="255"/>
        <end position="375"/>
    </location>
</feature>
<evidence type="ECO:0000256" key="2">
    <source>
        <dbReference type="ARBA" id="ARBA00022741"/>
    </source>
</evidence>
<keyword evidence="6" id="KW-1185">Reference proteome</keyword>
<evidence type="ECO:0000259" key="4">
    <source>
        <dbReference type="SMART" id="SM00382"/>
    </source>
</evidence>
<dbReference type="SUPFAM" id="SSF52540">
    <property type="entry name" value="P-loop containing nucleoside triphosphate hydrolases"/>
    <property type="match status" value="2"/>
</dbReference>
<evidence type="ECO:0000256" key="3">
    <source>
        <dbReference type="ARBA" id="ARBA00022840"/>
    </source>
</evidence>
<dbReference type="SMART" id="SM00382">
    <property type="entry name" value="AAA"/>
    <property type="match status" value="2"/>
</dbReference>
<feature type="domain" description="AAA+ ATPase" evidence="4">
    <location>
        <begin position="501"/>
        <end position="630"/>
    </location>
</feature>
<keyword evidence="3" id="KW-0067">ATP-binding</keyword>
<evidence type="ECO:0000313" key="6">
    <source>
        <dbReference type="Proteomes" id="UP001596233"/>
    </source>
</evidence>
<dbReference type="RefSeq" id="WP_379236927.1">
    <property type="nucleotide sequence ID" value="NZ_JBHSTE010000006.1"/>
</dbReference>
<name>A0ABW1V9W5_9BACL</name>
<dbReference type="Pfam" id="PF00004">
    <property type="entry name" value="AAA"/>
    <property type="match status" value="1"/>
</dbReference>
<reference evidence="6" key="1">
    <citation type="journal article" date="2019" name="Int. J. Syst. Evol. Microbiol.">
        <title>The Global Catalogue of Microorganisms (GCM) 10K type strain sequencing project: providing services to taxonomists for standard genome sequencing and annotation.</title>
        <authorList>
            <consortium name="The Broad Institute Genomics Platform"/>
            <consortium name="The Broad Institute Genome Sequencing Center for Infectious Disease"/>
            <person name="Wu L."/>
            <person name="Ma J."/>
        </authorList>
    </citation>
    <scope>NUCLEOTIDE SEQUENCE [LARGE SCALE GENOMIC DNA]</scope>
    <source>
        <strain evidence="6">PCU 280</strain>
    </source>
</reference>
<organism evidence="5 6">
    <name type="scientific">Paenibacillus septentrionalis</name>
    <dbReference type="NCBI Taxonomy" id="429342"/>
    <lineage>
        <taxon>Bacteria</taxon>
        <taxon>Bacillati</taxon>
        <taxon>Bacillota</taxon>
        <taxon>Bacilli</taxon>
        <taxon>Bacillales</taxon>
        <taxon>Paenibacillaceae</taxon>
        <taxon>Paenibacillus</taxon>
    </lineage>
</organism>
<dbReference type="InterPro" id="IPR003593">
    <property type="entry name" value="AAA+_ATPase"/>
</dbReference>
<evidence type="ECO:0000256" key="1">
    <source>
        <dbReference type="ARBA" id="ARBA00006914"/>
    </source>
</evidence>
<proteinExistence type="inferred from homology"/>
<dbReference type="PANTHER" id="PTHR23073">
    <property type="entry name" value="26S PROTEASOME REGULATORY SUBUNIT"/>
    <property type="match status" value="1"/>
</dbReference>
<dbReference type="CDD" id="cd19481">
    <property type="entry name" value="RecA-like_protease"/>
    <property type="match status" value="1"/>
</dbReference>
<evidence type="ECO:0000313" key="5">
    <source>
        <dbReference type="EMBL" id="MFC6334418.1"/>
    </source>
</evidence>
<dbReference type="InterPro" id="IPR003959">
    <property type="entry name" value="ATPase_AAA_core"/>
</dbReference>
<dbReference type="EMBL" id="JBHSTE010000006">
    <property type="protein sequence ID" value="MFC6334418.1"/>
    <property type="molecule type" value="Genomic_DNA"/>
</dbReference>
<sequence length="724" mass="83250">MKTGQGAASNRYETVWEYYEDQSLILDVVLEEAIRLMPVYRSISTSSMSKMALSEEEAKELLHSQVIHLKLSDQYQEVIRRLESIATEKLKHSTSLSIFSLQQSLKLDELDFRVLMVMLAPHLNKKYMKLYAYLQDDMTKQNVTLDLLIALCARTSQEVQALYHRYYYLGGKYALLYEEGEKQAILFQESSILIKPLCLKERVIHYLLLDVHEEYRFPFDIKANRCNSQAFMAELLVDHEKQRNMQYIADTYKNEQVALCLVGTTGSGKMLHTAWLANYAQKSVLCVDATTLPLMRAEFQQGLTDIMFGATITNCLIVFDRLEKLLLSNDLRLEWLQTAITQFEGMIILHSEQPITLSLMDIPIFSYVFEVPSIDERASLWLHFASTRLPITSSQALELANKFQFSPGQIKKVLQLAEYVKIQQFNDDATQDMKLIHESAYSLIHHGLEEKANKLKASWNWEDLILPPDVMQLLQQACYRINHRYTVMQNWGFSRLLPYGRGVSMLFTGPPGTGKTMAASVMAKQLQCELYRVDLTRVVSKYIGETEKNLAEVFDRAKLSGAILFFDEADALFGKRSEVKDSHDKYANMETSYLLQKMEEYEGLTILATNFSQNLDEAFTRRIQYIVKFPFPAVEQREQLWRSVIPKQMPCEELDYQFLAKTFELSGGPIKNIVLTAAYMAASDTGIVSMKHVIEAAIQEYKKTGKLLMKERLGSYSEYWKGGS</sequence>
<comment type="caution">
    <text evidence="5">The sequence shown here is derived from an EMBL/GenBank/DDBJ whole genome shotgun (WGS) entry which is preliminary data.</text>
</comment>
<dbReference type="Pfam" id="PF22977">
    <property type="entry name" value="WHD"/>
    <property type="match status" value="1"/>
</dbReference>
<dbReference type="InterPro" id="IPR050221">
    <property type="entry name" value="26S_Proteasome_ATPase"/>
</dbReference>
<protein>
    <submittedName>
        <fullName evidence="5">AAA family ATPase</fullName>
    </submittedName>
</protein>
<dbReference type="InterPro" id="IPR054472">
    <property type="entry name" value="WHD"/>
</dbReference>
<comment type="similarity">
    <text evidence="1">Belongs to the AAA ATPase family.</text>
</comment>
<dbReference type="InterPro" id="IPR027417">
    <property type="entry name" value="P-loop_NTPase"/>
</dbReference>
<dbReference type="Proteomes" id="UP001596233">
    <property type="component" value="Unassembled WGS sequence"/>
</dbReference>
<keyword evidence="2" id="KW-0547">Nucleotide-binding</keyword>
<accession>A0ABW1V9W5</accession>
<gene>
    <name evidence="5" type="ORF">ACFP56_17455</name>
</gene>
<dbReference type="Gene3D" id="3.40.50.300">
    <property type="entry name" value="P-loop containing nucleotide triphosphate hydrolases"/>
    <property type="match status" value="1"/>
</dbReference>